<organism evidence="1 2">
    <name type="scientific">Micromonospora antibiotica</name>
    <dbReference type="NCBI Taxonomy" id="2807623"/>
    <lineage>
        <taxon>Bacteria</taxon>
        <taxon>Bacillati</taxon>
        <taxon>Actinomycetota</taxon>
        <taxon>Actinomycetes</taxon>
        <taxon>Micromonosporales</taxon>
        <taxon>Micromonosporaceae</taxon>
        <taxon>Micromonospora</taxon>
    </lineage>
</organism>
<gene>
    <name evidence="1" type="ORF">JQN83_11245</name>
</gene>
<evidence type="ECO:0000313" key="2">
    <source>
        <dbReference type="Proteomes" id="UP000671399"/>
    </source>
</evidence>
<comment type="caution">
    <text evidence="1">The sequence shown here is derived from an EMBL/GenBank/DDBJ whole genome shotgun (WGS) entry which is preliminary data.</text>
</comment>
<dbReference type="Proteomes" id="UP000671399">
    <property type="component" value="Unassembled WGS sequence"/>
</dbReference>
<evidence type="ECO:0000313" key="1">
    <source>
        <dbReference type="EMBL" id="MBO4161384.1"/>
    </source>
</evidence>
<dbReference type="EMBL" id="JAGFWR010000004">
    <property type="protein sequence ID" value="MBO4161384.1"/>
    <property type="molecule type" value="Genomic_DNA"/>
</dbReference>
<accession>A0ABS3V732</accession>
<name>A0ABS3V732_9ACTN</name>
<proteinExistence type="predicted"/>
<dbReference type="RefSeq" id="WP_208567037.1">
    <property type="nucleotide sequence ID" value="NZ_JAGFWR010000004.1"/>
</dbReference>
<reference evidence="1 2" key="1">
    <citation type="submission" date="2021-03" db="EMBL/GenBank/DDBJ databases">
        <authorList>
            <person name="Lee D.-H."/>
        </authorList>
    </citation>
    <scope>NUCLEOTIDE SEQUENCE [LARGE SCALE GENOMIC DNA]</scope>
    <source>
        <strain evidence="1 2">MMS20-R2-23</strain>
    </source>
</reference>
<keyword evidence="2" id="KW-1185">Reference proteome</keyword>
<protein>
    <submittedName>
        <fullName evidence="1">Uncharacterized protein</fullName>
    </submittedName>
</protein>
<sequence length="111" mass="12787">MAYTPSWQRLCDCRCIIHHQLPRTTYRESDCACTITCATQPLALLAEPRSRAWFLDRYDTVRHVPAMANGTWDWAYAATIGTRSDHPHTSRAIEDLLRRAGHLFTHLPPRP</sequence>